<dbReference type="Proteomes" id="UP000215596">
    <property type="component" value="Unassembled WGS sequence"/>
</dbReference>
<keyword evidence="4" id="KW-1185">Reference proteome</keyword>
<evidence type="ECO:0000313" key="1">
    <source>
        <dbReference type="EMBL" id="MUG69033.1"/>
    </source>
</evidence>
<evidence type="ECO:0000313" key="3">
    <source>
        <dbReference type="Proteomes" id="UP000215596"/>
    </source>
</evidence>
<organism evidence="2 3">
    <name type="scientific">Paenibacillus campinasensis</name>
    <dbReference type="NCBI Taxonomy" id="66347"/>
    <lineage>
        <taxon>Bacteria</taxon>
        <taxon>Bacillati</taxon>
        <taxon>Bacillota</taxon>
        <taxon>Bacilli</taxon>
        <taxon>Bacillales</taxon>
        <taxon>Paenibacillaceae</taxon>
        <taxon>Paenibacillus</taxon>
    </lineage>
</organism>
<dbReference type="Proteomes" id="UP000435177">
    <property type="component" value="Unassembled WGS sequence"/>
</dbReference>
<dbReference type="AlphaFoldDB" id="A0A268EDF8"/>
<reference evidence="1 4" key="2">
    <citation type="submission" date="2019-11" db="EMBL/GenBank/DDBJ databases">
        <title>Draft genome sequences of five Paenibacillus species of dairy origin.</title>
        <authorList>
            <person name="Olajide A.M."/>
            <person name="Chen S."/>
            <person name="Lapointe G."/>
        </authorList>
    </citation>
    <scope>NUCLEOTIDE SEQUENCE [LARGE SCALE GENOMIC DNA]</scope>
    <source>
        <strain evidence="1 4">3CS1</strain>
    </source>
</reference>
<comment type="caution">
    <text evidence="2">The sequence shown here is derived from an EMBL/GenBank/DDBJ whole genome shotgun (WGS) entry which is preliminary data.</text>
</comment>
<evidence type="ECO:0008006" key="5">
    <source>
        <dbReference type="Google" id="ProtNLM"/>
    </source>
</evidence>
<sequence>MATLQSPIKEKFESLINKSNEQFEIGKYHESIITLEEAWGLLPEPKGIYSEESFHLVKDIIDTCFVIKDFKKAKVWSEKIYLTGFARKDTGKKEFMSGKVAFELGDLELAKEFFSIANKKSEGRCFEDEDIKYLKCFKS</sequence>
<proteinExistence type="predicted"/>
<accession>A0A268EDF8</accession>
<reference evidence="2 3" key="1">
    <citation type="submission" date="2017-07" db="EMBL/GenBank/DDBJ databases">
        <title>Isolation and whole genome analysis of endospore-forming bacteria from heroin.</title>
        <authorList>
            <person name="Kalinowski J."/>
            <person name="Ahrens B."/>
            <person name="Al-Dilaimi A."/>
            <person name="Winkler A."/>
            <person name="Wibberg D."/>
            <person name="Schleenbecker U."/>
            <person name="Ruckert C."/>
            <person name="Wolfel R."/>
            <person name="Grass G."/>
        </authorList>
    </citation>
    <scope>NUCLEOTIDE SEQUENCE [LARGE SCALE GENOMIC DNA]</scope>
    <source>
        <strain evidence="2 3">7537-G1</strain>
    </source>
</reference>
<dbReference type="EMBL" id="WOAA01000058">
    <property type="protein sequence ID" value="MUG69033.1"/>
    <property type="molecule type" value="Genomic_DNA"/>
</dbReference>
<dbReference type="OrthoDB" id="2611420at2"/>
<dbReference type="RefSeq" id="WP_095268203.1">
    <property type="nucleotide sequence ID" value="NZ_NPBY01000133.1"/>
</dbReference>
<evidence type="ECO:0000313" key="4">
    <source>
        <dbReference type="Proteomes" id="UP000435177"/>
    </source>
</evidence>
<gene>
    <name evidence="2" type="ORF">CHH67_25650</name>
    <name evidence="1" type="ORF">GNP94_24070</name>
</gene>
<name>A0A268EDF8_9BACL</name>
<evidence type="ECO:0000313" key="2">
    <source>
        <dbReference type="EMBL" id="PAD71154.1"/>
    </source>
</evidence>
<protein>
    <recommendedName>
        <fullName evidence="5">Tetratricopeptide repeat protein</fullName>
    </recommendedName>
</protein>
<dbReference type="EMBL" id="NPBY01000133">
    <property type="protein sequence ID" value="PAD71154.1"/>
    <property type="molecule type" value="Genomic_DNA"/>
</dbReference>